<accession>A0AAD9UUH9</accession>
<keyword evidence="3" id="KW-1185">Reference proteome</keyword>
<comment type="caution">
    <text evidence="2">The sequence shown here is derived from an EMBL/GenBank/DDBJ whole genome shotgun (WGS) entry which is preliminary data.</text>
</comment>
<sequence length="79" mass="8924">MMWIGVPVPTFEEGSDAETYLEWLECFMTMAGTTDNKKVTPETPKNVAFDDLTAKLKSHYGSTQNTPMERAKFRSTTRG</sequence>
<dbReference type="EMBL" id="JARQWQ010000114">
    <property type="protein sequence ID" value="KAK2550157.1"/>
    <property type="molecule type" value="Genomic_DNA"/>
</dbReference>
<reference evidence="2" key="1">
    <citation type="journal article" date="2023" name="G3 (Bethesda)">
        <title>Whole genome assembly and annotation of the endangered Caribbean coral Acropora cervicornis.</title>
        <authorList>
            <person name="Selwyn J.D."/>
            <person name="Vollmer S.V."/>
        </authorList>
    </citation>
    <scope>NUCLEOTIDE SEQUENCE</scope>
    <source>
        <strain evidence="2">K2</strain>
    </source>
</reference>
<evidence type="ECO:0000313" key="3">
    <source>
        <dbReference type="Proteomes" id="UP001249851"/>
    </source>
</evidence>
<reference evidence="2" key="2">
    <citation type="journal article" date="2023" name="Science">
        <title>Genomic signatures of disease resistance in endangered staghorn corals.</title>
        <authorList>
            <person name="Vollmer S.V."/>
            <person name="Selwyn J.D."/>
            <person name="Despard B.A."/>
            <person name="Roesel C.L."/>
        </authorList>
    </citation>
    <scope>NUCLEOTIDE SEQUENCE</scope>
    <source>
        <strain evidence="2">K2</strain>
    </source>
</reference>
<dbReference type="Proteomes" id="UP001249851">
    <property type="component" value="Unassembled WGS sequence"/>
</dbReference>
<evidence type="ECO:0000313" key="2">
    <source>
        <dbReference type="EMBL" id="KAK2550157.1"/>
    </source>
</evidence>
<protein>
    <submittedName>
        <fullName evidence="2">Uncharacterized protein</fullName>
    </submittedName>
</protein>
<name>A0AAD9UUH9_ACRCE</name>
<gene>
    <name evidence="2" type="ORF">P5673_029192</name>
</gene>
<feature type="region of interest" description="Disordered" evidence="1">
    <location>
        <begin position="59"/>
        <end position="79"/>
    </location>
</feature>
<evidence type="ECO:0000256" key="1">
    <source>
        <dbReference type="SAM" id="MobiDB-lite"/>
    </source>
</evidence>
<proteinExistence type="predicted"/>
<dbReference type="AlphaFoldDB" id="A0AAD9UUH9"/>
<organism evidence="2 3">
    <name type="scientific">Acropora cervicornis</name>
    <name type="common">Staghorn coral</name>
    <dbReference type="NCBI Taxonomy" id="6130"/>
    <lineage>
        <taxon>Eukaryota</taxon>
        <taxon>Metazoa</taxon>
        <taxon>Cnidaria</taxon>
        <taxon>Anthozoa</taxon>
        <taxon>Hexacorallia</taxon>
        <taxon>Scleractinia</taxon>
        <taxon>Astrocoeniina</taxon>
        <taxon>Acroporidae</taxon>
        <taxon>Acropora</taxon>
    </lineage>
</organism>